<organism evidence="1 2">
    <name type="scientific">Silurus meridionalis</name>
    <name type="common">Southern catfish</name>
    <name type="synonym">Silurus soldatovi meridionalis</name>
    <dbReference type="NCBI Taxonomy" id="175797"/>
    <lineage>
        <taxon>Eukaryota</taxon>
        <taxon>Metazoa</taxon>
        <taxon>Chordata</taxon>
        <taxon>Craniata</taxon>
        <taxon>Vertebrata</taxon>
        <taxon>Euteleostomi</taxon>
        <taxon>Actinopterygii</taxon>
        <taxon>Neopterygii</taxon>
        <taxon>Teleostei</taxon>
        <taxon>Ostariophysi</taxon>
        <taxon>Siluriformes</taxon>
        <taxon>Siluridae</taxon>
        <taxon>Silurus</taxon>
    </lineage>
</organism>
<keyword evidence="2" id="KW-1185">Reference proteome</keyword>
<protein>
    <submittedName>
        <fullName evidence="1">Uncharacterized protein</fullName>
    </submittedName>
</protein>
<reference evidence="1" key="1">
    <citation type="submission" date="2020-08" db="EMBL/GenBank/DDBJ databases">
        <title>Chromosome-level assembly of Southern catfish (Silurus meridionalis) provides insights into visual adaptation to the nocturnal and benthic lifestyles.</title>
        <authorList>
            <person name="Zhang Y."/>
            <person name="Wang D."/>
            <person name="Peng Z."/>
        </authorList>
    </citation>
    <scope>NUCLEOTIDE SEQUENCE</scope>
    <source>
        <strain evidence="1">SWU-2019-XX</strain>
        <tissue evidence="1">Muscle</tissue>
    </source>
</reference>
<proteinExistence type="predicted"/>
<dbReference type="EMBL" id="JABFDY010000017">
    <property type="protein sequence ID" value="KAF7695489.1"/>
    <property type="molecule type" value="Genomic_DNA"/>
</dbReference>
<evidence type="ECO:0000313" key="1">
    <source>
        <dbReference type="EMBL" id="KAF7695489.1"/>
    </source>
</evidence>
<evidence type="ECO:0000313" key="2">
    <source>
        <dbReference type="Proteomes" id="UP000606274"/>
    </source>
</evidence>
<comment type="caution">
    <text evidence="1">The sequence shown here is derived from an EMBL/GenBank/DDBJ whole genome shotgun (WGS) entry which is preliminary data.</text>
</comment>
<gene>
    <name evidence="1" type="ORF">HF521_007212</name>
</gene>
<name>A0A8T0AUS3_SILME</name>
<dbReference type="AlphaFoldDB" id="A0A8T0AUS3"/>
<accession>A0A8T0AUS3</accession>
<sequence length="196" mass="21668">MRAEKRAVKTSGMWAGLSRSAAAHVTLLAQKHADLHAISAEGKLPGSEGLSVLSAALRFTHRRTLEIKASERSNRRPFYAKRAAFAYVLSELPKLTTRKDIRQACRETRWKSPVTIDEMAATESMMVLQSSALVAPVTALEFVGDDCLLTGEGPILSIFRLEAAPTQRASLSVLHNYRIHGMRPKLQKNDVSEIEE</sequence>
<dbReference type="Proteomes" id="UP000606274">
    <property type="component" value="Unassembled WGS sequence"/>
</dbReference>